<dbReference type="SUPFAM" id="SSF52540">
    <property type="entry name" value="P-loop containing nucleoside triphosphate hydrolases"/>
    <property type="match status" value="1"/>
</dbReference>
<dbReference type="InterPro" id="IPR027417">
    <property type="entry name" value="P-loop_NTPase"/>
</dbReference>
<evidence type="ECO:0000256" key="3">
    <source>
        <dbReference type="ARBA" id="ARBA00022741"/>
    </source>
</evidence>
<proteinExistence type="inferred from homology"/>
<evidence type="ECO:0000256" key="4">
    <source>
        <dbReference type="ARBA" id="ARBA00022840"/>
    </source>
</evidence>
<comment type="similarity">
    <text evidence="1">Belongs to the ABC transporter superfamily.</text>
</comment>
<protein>
    <recommendedName>
        <fullName evidence="5">ABC transporter domain-containing protein</fullName>
    </recommendedName>
</protein>
<keyword evidence="7" id="KW-1185">Reference proteome</keyword>
<dbReference type="EMBL" id="CP020563">
    <property type="protein sequence ID" value="ARF75438.1"/>
    <property type="molecule type" value="Genomic_DNA"/>
</dbReference>
<evidence type="ECO:0000313" key="7">
    <source>
        <dbReference type="Proteomes" id="UP000192251"/>
    </source>
</evidence>
<evidence type="ECO:0000259" key="5">
    <source>
        <dbReference type="PROSITE" id="PS50893"/>
    </source>
</evidence>
<accession>A0ABC8BZT1</accession>
<keyword evidence="3" id="KW-0547">Nucleotide-binding</keyword>
<dbReference type="InterPro" id="IPR003439">
    <property type="entry name" value="ABC_transporter-like_ATP-bd"/>
</dbReference>
<organism evidence="6 7">
    <name type="scientific">Kitasatospora albolonga</name>
    <dbReference type="NCBI Taxonomy" id="68173"/>
    <lineage>
        <taxon>Bacteria</taxon>
        <taxon>Bacillati</taxon>
        <taxon>Actinomycetota</taxon>
        <taxon>Actinomycetes</taxon>
        <taxon>Kitasatosporales</taxon>
        <taxon>Streptomycetaceae</taxon>
        <taxon>Kitasatospora</taxon>
    </lineage>
</organism>
<dbReference type="PROSITE" id="PS00211">
    <property type="entry name" value="ABC_TRANSPORTER_1"/>
    <property type="match status" value="1"/>
</dbReference>
<keyword evidence="4" id="KW-0067">ATP-binding</keyword>
<dbReference type="PANTHER" id="PTHR43335">
    <property type="entry name" value="ABC TRANSPORTER, ATP-BINDING PROTEIN"/>
    <property type="match status" value="1"/>
</dbReference>
<dbReference type="KEGG" id="kab:B7C62_26675"/>
<evidence type="ECO:0000256" key="1">
    <source>
        <dbReference type="ARBA" id="ARBA00005417"/>
    </source>
</evidence>
<evidence type="ECO:0000313" key="6">
    <source>
        <dbReference type="EMBL" id="ARF75438.1"/>
    </source>
</evidence>
<name>A0ABC8BZT1_9ACTN</name>
<dbReference type="InterPro" id="IPR003593">
    <property type="entry name" value="AAA+_ATPase"/>
</dbReference>
<dbReference type="InterPro" id="IPR017871">
    <property type="entry name" value="ABC_transporter-like_CS"/>
</dbReference>
<dbReference type="GO" id="GO:0005524">
    <property type="term" value="F:ATP binding"/>
    <property type="evidence" value="ECO:0007669"/>
    <property type="project" value="UniProtKB-KW"/>
</dbReference>
<dbReference type="SMART" id="SM00382">
    <property type="entry name" value="AAA"/>
    <property type="match status" value="1"/>
</dbReference>
<dbReference type="PANTHER" id="PTHR43335:SF2">
    <property type="entry name" value="ABC TRANSPORTER, ATP-BINDING PROTEIN"/>
    <property type="match status" value="1"/>
</dbReference>
<evidence type="ECO:0000256" key="2">
    <source>
        <dbReference type="ARBA" id="ARBA00022448"/>
    </source>
</evidence>
<reference evidence="6 7" key="1">
    <citation type="submission" date="2017-04" db="EMBL/GenBank/DDBJ databases">
        <title>The complete genome sequence of Streptomyces albolongus YIM 101047, the producer of novel bafilomycins and novel odoriferous sesquiterpenoids.</title>
        <authorList>
            <person name="Yin M."/>
            <person name="Jiang Y."/>
        </authorList>
    </citation>
    <scope>NUCLEOTIDE SEQUENCE [LARGE SCALE GENOMIC DNA]</scope>
    <source>
        <strain evidence="6 7">YIM 101047</strain>
    </source>
</reference>
<dbReference type="Pfam" id="PF00005">
    <property type="entry name" value="ABC_tran"/>
    <property type="match status" value="1"/>
</dbReference>
<keyword evidence="2" id="KW-0813">Transport</keyword>
<gene>
    <name evidence="6" type="ORF">B7C62_26675</name>
</gene>
<dbReference type="PROSITE" id="PS50893">
    <property type="entry name" value="ABC_TRANSPORTER_2"/>
    <property type="match status" value="1"/>
</dbReference>
<dbReference type="AlphaFoldDB" id="A0ABC8BZT1"/>
<dbReference type="Gene3D" id="3.40.50.300">
    <property type="entry name" value="P-loop containing nucleotide triphosphate hydrolases"/>
    <property type="match status" value="1"/>
</dbReference>
<sequence>MRNERAVSLHRLSCDGLVKDHGGSFQLGPLSLEFADGVTCLVGPNGAGKSTFFRIAAGLEKPTSGSVRLPRGKSDERISPLGYLPQILDMPPGATCEEFLHYVAWVHRIPAGRREKAVADVLSRTGLAERVTSKIRTLSGGMARRLGIAQAMIHDPVMLLLDEPTVGLDPRQRLALRETIAAIAAERIVIVSTHLVEDIRGLADRVVVLDGGTVVFDGDVPALEAKSDPGAPGETDLERALATLMGAPE</sequence>
<feature type="domain" description="ABC transporter" evidence="5">
    <location>
        <begin position="12"/>
        <end position="236"/>
    </location>
</feature>
<dbReference type="Proteomes" id="UP000192251">
    <property type="component" value="Chromosome"/>
</dbReference>